<dbReference type="PROSITE" id="PS00639">
    <property type="entry name" value="THIOL_PROTEASE_HIS"/>
    <property type="match status" value="1"/>
</dbReference>
<proteinExistence type="inferred from homology"/>
<evidence type="ECO:0000259" key="2">
    <source>
        <dbReference type="SMART" id="SM00645"/>
    </source>
</evidence>
<evidence type="ECO:0000313" key="3">
    <source>
        <dbReference type="EMBL" id="MBD1393507.1"/>
    </source>
</evidence>
<accession>A0A926S256</accession>
<dbReference type="SUPFAM" id="SSF54001">
    <property type="entry name" value="Cysteine proteinases"/>
    <property type="match status" value="1"/>
</dbReference>
<dbReference type="GO" id="GO:0008234">
    <property type="term" value="F:cysteine-type peptidase activity"/>
    <property type="evidence" value="ECO:0007669"/>
    <property type="project" value="InterPro"/>
</dbReference>
<dbReference type="AlphaFoldDB" id="A0A926S256"/>
<reference evidence="3" key="1">
    <citation type="submission" date="2020-09" db="EMBL/GenBank/DDBJ databases">
        <title>Novel species of Mucilaginibacter isolated from a glacier on the Tibetan Plateau.</title>
        <authorList>
            <person name="Liu Q."/>
            <person name="Xin Y.-H."/>
        </authorList>
    </citation>
    <scope>NUCLEOTIDE SEQUENCE</scope>
    <source>
        <strain evidence="3">ZB1P21</strain>
    </source>
</reference>
<dbReference type="CDD" id="cd02619">
    <property type="entry name" value="Peptidase_C1"/>
    <property type="match status" value="1"/>
</dbReference>
<dbReference type="PANTHER" id="PTHR12411">
    <property type="entry name" value="CYSTEINE PROTEASE FAMILY C1-RELATED"/>
    <property type="match status" value="1"/>
</dbReference>
<dbReference type="SMART" id="SM00645">
    <property type="entry name" value="Pept_C1"/>
    <property type="match status" value="1"/>
</dbReference>
<sequence>MNRSNVYYGWKPDLPDFRDFRYAAPAPVLEALPAKADLREKCPPVYNQAQLGSCTANAIAGAFEFDLMKQAAPVFTPSRLFIYYNTRVIENTVNTDAGAYLRDGMSSISNIGVCNEQIWPYNISEFATKPFESCYKKAAGHKALSFYRVDRSLDQMKGCLADGYPFVFGFSVYEQFESQEAAATGTVNLPLQTDKFKGGHAVVAVGYNDAAERFLVRNSWGEGWGMHGYFTLPYAYLLNEHLSDDFWTLRLVSEAPALQPA</sequence>
<protein>
    <submittedName>
        <fullName evidence="3">C1 family peptidase</fullName>
    </submittedName>
</protein>
<dbReference type="InterPro" id="IPR038765">
    <property type="entry name" value="Papain-like_cys_pep_sf"/>
</dbReference>
<dbReference type="RefSeq" id="WP_191163255.1">
    <property type="nucleotide sequence ID" value="NZ_JACWMX010000004.1"/>
</dbReference>
<dbReference type="GO" id="GO:0006508">
    <property type="term" value="P:proteolysis"/>
    <property type="evidence" value="ECO:0007669"/>
    <property type="project" value="InterPro"/>
</dbReference>
<dbReference type="EMBL" id="JACWMX010000004">
    <property type="protein sequence ID" value="MBD1393507.1"/>
    <property type="molecule type" value="Genomic_DNA"/>
</dbReference>
<dbReference type="Pfam" id="PF00112">
    <property type="entry name" value="Peptidase_C1"/>
    <property type="match status" value="1"/>
</dbReference>
<gene>
    <name evidence="3" type="ORF">IDJ76_10390</name>
</gene>
<keyword evidence="4" id="KW-1185">Reference proteome</keyword>
<name>A0A926S256_9SPHI</name>
<dbReference type="InterPro" id="IPR025660">
    <property type="entry name" value="Pept_his_AS"/>
</dbReference>
<comment type="similarity">
    <text evidence="1">Belongs to the peptidase C1 family.</text>
</comment>
<dbReference type="Proteomes" id="UP000619078">
    <property type="component" value="Unassembled WGS sequence"/>
</dbReference>
<dbReference type="InterPro" id="IPR000668">
    <property type="entry name" value="Peptidase_C1A_C"/>
</dbReference>
<feature type="domain" description="Peptidase C1A papain C-terminal" evidence="2">
    <location>
        <begin position="32"/>
        <end position="238"/>
    </location>
</feature>
<organism evidence="3 4">
    <name type="scientific">Mucilaginibacter glaciei</name>
    <dbReference type="NCBI Taxonomy" id="2772109"/>
    <lineage>
        <taxon>Bacteria</taxon>
        <taxon>Pseudomonadati</taxon>
        <taxon>Bacteroidota</taxon>
        <taxon>Sphingobacteriia</taxon>
        <taxon>Sphingobacteriales</taxon>
        <taxon>Sphingobacteriaceae</taxon>
        <taxon>Mucilaginibacter</taxon>
    </lineage>
</organism>
<dbReference type="InterPro" id="IPR013128">
    <property type="entry name" value="Peptidase_C1A"/>
</dbReference>
<dbReference type="Gene3D" id="3.90.70.10">
    <property type="entry name" value="Cysteine proteinases"/>
    <property type="match status" value="1"/>
</dbReference>
<evidence type="ECO:0000313" key="4">
    <source>
        <dbReference type="Proteomes" id="UP000619078"/>
    </source>
</evidence>
<comment type="caution">
    <text evidence="3">The sequence shown here is derived from an EMBL/GenBank/DDBJ whole genome shotgun (WGS) entry which is preliminary data.</text>
</comment>
<evidence type="ECO:0000256" key="1">
    <source>
        <dbReference type="ARBA" id="ARBA00008455"/>
    </source>
</evidence>